<keyword evidence="1 4" id="KW-0378">Hydrolase</keyword>
<dbReference type="InterPro" id="IPR023186">
    <property type="entry name" value="IUNH"/>
</dbReference>
<dbReference type="GO" id="GO:0008477">
    <property type="term" value="F:purine nucleosidase activity"/>
    <property type="evidence" value="ECO:0007669"/>
    <property type="project" value="TreeGrafter"/>
</dbReference>
<evidence type="ECO:0000256" key="2">
    <source>
        <dbReference type="ARBA" id="ARBA00023295"/>
    </source>
</evidence>
<keyword evidence="5" id="KW-1185">Reference proteome</keyword>
<dbReference type="SUPFAM" id="SSF53590">
    <property type="entry name" value="Nucleoside hydrolase"/>
    <property type="match status" value="1"/>
</dbReference>
<dbReference type="Gene3D" id="3.90.245.10">
    <property type="entry name" value="Ribonucleoside hydrolase-like"/>
    <property type="match status" value="1"/>
</dbReference>
<dbReference type="GO" id="GO:0005829">
    <property type="term" value="C:cytosol"/>
    <property type="evidence" value="ECO:0007669"/>
    <property type="project" value="TreeGrafter"/>
</dbReference>
<dbReference type="InterPro" id="IPR036452">
    <property type="entry name" value="Ribo_hydro-like"/>
</dbReference>
<protein>
    <submittedName>
        <fullName evidence="4">Nucleoside hydrolase</fullName>
    </submittedName>
</protein>
<evidence type="ECO:0000259" key="3">
    <source>
        <dbReference type="Pfam" id="PF01156"/>
    </source>
</evidence>
<accession>A0A3A1UUX6</accession>
<comment type="caution">
    <text evidence="4">The sequence shown here is derived from an EMBL/GenBank/DDBJ whole genome shotgun (WGS) entry which is preliminary data.</text>
</comment>
<proteinExistence type="predicted"/>
<dbReference type="GO" id="GO:0006152">
    <property type="term" value="P:purine nucleoside catabolic process"/>
    <property type="evidence" value="ECO:0007669"/>
    <property type="project" value="TreeGrafter"/>
</dbReference>
<organism evidence="4 5">
    <name type="scientific">Paenibacillus nanensis</name>
    <dbReference type="NCBI Taxonomy" id="393251"/>
    <lineage>
        <taxon>Bacteria</taxon>
        <taxon>Bacillati</taxon>
        <taxon>Bacillota</taxon>
        <taxon>Bacilli</taxon>
        <taxon>Bacillales</taxon>
        <taxon>Paenibacillaceae</taxon>
        <taxon>Paenibacillus</taxon>
    </lineage>
</organism>
<evidence type="ECO:0000313" key="4">
    <source>
        <dbReference type="EMBL" id="RIX51566.1"/>
    </source>
</evidence>
<name>A0A3A1UUX6_9BACL</name>
<dbReference type="RefSeq" id="WP_119600857.1">
    <property type="nucleotide sequence ID" value="NZ_QXQA01000010.1"/>
</dbReference>
<sequence>MVRIILDTDIGSDVDDAMALALAMHSPEIIIEGVTTVYGNVDLRAKMARKMLQYGKREDVRVYAGLNKTLLDNRDIWMAGHEGDGLLAEDDQLVYEDRHAVDFIIDTVMSNPGEITLVAIGPLTNIAACLIREPRIAQTVKEIVIMGGVTRLGDNGLHMRIVEHNIVCDPEAASLVFRSGAPIVMAGLDVTLKVTITEEERRQLHETGDPLNMSLARMIGKWFEFAKEEISYMHDPLTIALLVDRTLVRTERMNIRVEYDHRPQTGQTIATLDPSGNVSVCLDVDHKRAVALLMERLTAGRTRSLR</sequence>
<dbReference type="Pfam" id="PF01156">
    <property type="entry name" value="IU_nuc_hydro"/>
    <property type="match status" value="1"/>
</dbReference>
<dbReference type="AlphaFoldDB" id="A0A3A1UUX6"/>
<reference evidence="4 5" key="1">
    <citation type="submission" date="2018-09" db="EMBL/GenBank/DDBJ databases">
        <title>Paenibacillus aracenensis nov. sp. isolated from a cave in southern Spain.</title>
        <authorList>
            <person name="Jurado V."/>
            <person name="Gutierrez-Patricio S."/>
            <person name="Gonzalez-Pimentel J.L."/>
            <person name="Miller A.Z."/>
            <person name="Laiz L."/>
            <person name="Saiz-Jimenez C."/>
        </authorList>
    </citation>
    <scope>NUCLEOTIDE SEQUENCE [LARGE SCALE GENOMIC DNA]</scope>
    <source>
        <strain evidence="4 5">DSM 22867</strain>
    </source>
</reference>
<keyword evidence="2" id="KW-0326">Glycosidase</keyword>
<dbReference type="Proteomes" id="UP000266482">
    <property type="component" value="Unassembled WGS sequence"/>
</dbReference>
<dbReference type="OrthoDB" id="9797882at2"/>
<feature type="domain" description="Inosine/uridine-preferring nucleoside hydrolase" evidence="3">
    <location>
        <begin position="4"/>
        <end position="289"/>
    </location>
</feature>
<evidence type="ECO:0000313" key="5">
    <source>
        <dbReference type="Proteomes" id="UP000266482"/>
    </source>
</evidence>
<dbReference type="PANTHER" id="PTHR12304:SF4">
    <property type="entry name" value="URIDINE NUCLEOSIDASE"/>
    <property type="match status" value="1"/>
</dbReference>
<dbReference type="PANTHER" id="PTHR12304">
    <property type="entry name" value="INOSINE-URIDINE PREFERRING NUCLEOSIDE HYDROLASE"/>
    <property type="match status" value="1"/>
</dbReference>
<dbReference type="InterPro" id="IPR001910">
    <property type="entry name" value="Inosine/uridine_hydrolase_dom"/>
</dbReference>
<gene>
    <name evidence="4" type="ORF">D3P08_16820</name>
</gene>
<evidence type="ECO:0000256" key="1">
    <source>
        <dbReference type="ARBA" id="ARBA00022801"/>
    </source>
</evidence>
<dbReference type="EMBL" id="QXQA01000010">
    <property type="protein sequence ID" value="RIX51566.1"/>
    <property type="molecule type" value="Genomic_DNA"/>
</dbReference>